<reference evidence="5" key="3">
    <citation type="journal article" date="2014" name="Genetics">
        <title>Maintaining two mating types: Structure of the mating type locus and its role in heterokaryosis in Podospora anserina.</title>
        <authorList>
            <person name="Grognet P."/>
            <person name="Bidard F."/>
            <person name="Kuchly C."/>
            <person name="Tong L.C.H."/>
            <person name="Coppin E."/>
            <person name="Benkhali J.A."/>
            <person name="Couloux A."/>
            <person name="Wincker P."/>
            <person name="Debuchy R."/>
            <person name="Silar P."/>
        </authorList>
    </citation>
    <scope>GENOME REANNOTATION</scope>
    <source>
        <strain evidence="5">S / ATCC MYA-4624 / DSM 980 / FGSC 10383</strain>
    </source>
</reference>
<name>B2ASI7_PODAN</name>
<evidence type="ECO:0000256" key="2">
    <source>
        <dbReference type="SAM" id="Phobius"/>
    </source>
</evidence>
<dbReference type="KEGG" id="pan:PODANSg3722"/>
<reference evidence="4" key="4">
    <citation type="submission" date="2015-04" db="EMBL/GenBank/DDBJ databases">
        <title>Maintaining two mating types: Structure of the mating type locus and its role in heterokaryosis in Podospora anserina.</title>
        <authorList>
            <person name="Grognet P."/>
            <person name="Bidard F."/>
            <person name="Kuchly C."/>
            <person name="Chan Ho Tong L."/>
            <person name="Coppin E."/>
            <person name="Ait Benkhali J."/>
            <person name="Couloux A."/>
            <person name="Wincker P."/>
            <person name="Debuchy R."/>
            <person name="Silar P."/>
        </authorList>
    </citation>
    <scope>NUCLEOTIDE SEQUENCE</scope>
</reference>
<evidence type="ECO:0000256" key="1">
    <source>
        <dbReference type="SAM" id="MobiDB-lite"/>
    </source>
</evidence>
<feature type="transmembrane region" description="Helical" evidence="2">
    <location>
        <begin position="254"/>
        <end position="271"/>
    </location>
</feature>
<reference evidence="3 5" key="1">
    <citation type="journal article" date="2008" name="Genome Biol.">
        <title>The genome sequence of the model ascomycete fungus Podospora anserina.</title>
        <authorList>
            <person name="Espagne E."/>
            <person name="Lespinet O."/>
            <person name="Malagnac F."/>
            <person name="Da Silva C."/>
            <person name="Jaillon O."/>
            <person name="Porcel B.M."/>
            <person name="Couloux A."/>
            <person name="Aury J.-M."/>
            <person name="Segurens B."/>
            <person name="Poulain J."/>
            <person name="Anthouard V."/>
            <person name="Grossetete S."/>
            <person name="Khalili H."/>
            <person name="Coppin E."/>
            <person name="Dequard-Chablat M."/>
            <person name="Picard M."/>
            <person name="Contamine V."/>
            <person name="Arnaise S."/>
            <person name="Bourdais A."/>
            <person name="Berteaux-Lecellier V."/>
            <person name="Gautheret D."/>
            <person name="de Vries R.P."/>
            <person name="Battaglia E."/>
            <person name="Coutinho P.M."/>
            <person name="Danchin E.G.J."/>
            <person name="Henrissat B."/>
            <person name="El Khoury R."/>
            <person name="Sainsard-Chanet A."/>
            <person name="Boivin A."/>
            <person name="Pinan-Lucarre B."/>
            <person name="Sellem C.H."/>
            <person name="Debuchy R."/>
            <person name="Wincker P."/>
            <person name="Weissenbach J."/>
            <person name="Silar P."/>
        </authorList>
    </citation>
    <scope>NUCLEOTIDE SEQUENCE [LARGE SCALE GENOMIC DNA]</scope>
    <source>
        <strain evidence="5">S / ATCC MYA-4624 / DSM 980 / FGSC 10383</strain>
        <strain evidence="3">S mat+</strain>
    </source>
</reference>
<evidence type="ECO:0000313" key="3">
    <source>
        <dbReference type="EMBL" id="CAP67360.1"/>
    </source>
</evidence>
<dbReference type="AlphaFoldDB" id="B2ASI7"/>
<evidence type="ECO:0000313" key="5">
    <source>
        <dbReference type="Proteomes" id="UP000001197"/>
    </source>
</evidence>
<reference evidence="3" key="2">
    <citation type="submission" date="2008-07" db="EMBL/GenBank/DDBJ databases">
        <authorList>
            <person name="Genoscope - CEA"/>
        </authorList>
    </citation>
    <scope>NUCLEOTIDE SEQUENCE</scope>
    <source>
        <strain evidence="3">S mat+</strain>
    </source>
</reference>
<dbReference type="EMBL" id="CU633897">
    <property type="protein sequence ID" value="CAP67360.1"/>
    <property type="molecule type" value="Genomic_DNA"/>
</dbReference>
<dbReference type="EMBL" id="FO904936">
    <property type="protein sequence ID" value="CDP24772.1"/>
    <property type="molecule type" value="Genomic_DNA"/>
</dbReference>
<dbReference type="eggNOG" id="ENOG502ST7N">
    <property type="taxonomic scope" value="Eukaryota"/>
</dbReference>
<accession>B2ASI7</accession>
<dbReference type="Proteomes" id="UP000001197">
    <property type="component" value="Chromosome 1"/>
</dbReference>
<feature type="transmembrane region" description="Helical" evidence="2">
    <location>
        <begin position="40"/>
        <end position="59"/>
    </location>
</feature>
<protein>
    <submittedName>
        <fullName evidence="3">Podospora anserina S mat+ genomic DNA chromosome 1, supercontig 6</fullName>
    </submittedName>
</protein>
<keyword evidence="2" id="KW-0472">Membrane</keyword>
<organism evidence="3">
    <name type="scientific">Podospora anserina (strain S / ATCC MYA-4624 / DSM 980 / FGSC 10383)</name>
    <name type="common">Pleurage anserina</name>
    <dbReference type="NCBI Taxonomy" id="515849"/>
    <lineage>
        <taxon>Eukaryota</taxon>
        <taxon>Fungi</taxon>
        <taxon>Dikarya</taxon>
        <taxon>Ascomycota</taxon>
        <taxon>Pezizomycotina</taxon>
        <taxon>Sordariomycetes</taxon>
        <taxon>Sordariomycetidae</taxon>
        <taxon>Sordariales</taxon>
        <taxon>Podosporaceae</taxon>
        <taxon>Podospora</taxon>
        <taxon>Podospora anserina</taxon>
    </lineage>
</organism>
<dbReference type="GeneID" id="6190703"/>
<feature type="compositionally biased region" description="Basic and acidic residues" evidence="1">
    <location>
        <begin position="343"/>
        <end position="364"/>
    </location>
</feature>
<dbReference type="VEuPathDB" id="FungiDB:PODANS_1_23630"/>
<dbReference type="HOGENOM" id="CLU_038399_0_0_1"/>
<keyword evidence="2" id="KW-1133">Transmembrane helix</keyword>
<feature type="transmembrane region" description="Helical" evidence="2">
    <location>
        <begin position="159"/>
        <end position="178"/>
    </location>
</feature>
<gene>
    <name evidence="3" type="ORF">PODANS_1_23630</name>
</gene>
<feature type="transmembrane region" description="Helical" evidence="2">
    <location>
        <begin position="12"/>
        <end position="34"/>
    </location>
</feature>
<feature type="region of interest" description="Disordered" evidence="1">
    <location>
        <begin position="343"/>
        <end position="368"/>
    </location>
</feature>
<dbReference type="RefSeq" id="XP_001906689.1">
    <property type="nucleotide sequence ID" value="XM_001906654.1"/>
</dbReference>
<keyword evidence="5" id="KW-1185">Reference proteome</keyword>
<sequence>MAQLPSEVMGQCVAILLYSWFCLAVGLFLLWIVWVHDERTSYVIMLGSFMVLHTFTSIIQQIHTITWWNDIKTAQWQNVVANVGNPELNITGASTGLDLVLFYIRGLLCGRLPGAHTDGCTEYYCYNVESLLVVFWAVELANSIFQLRITKMYRFHASLIAKGTAAVIPAVFMVLLRFSKIQASTVGALANKPPVIACFLAGSLILLSILGKYIHSRVMVLSWDVRKNIYDRWLVLRFTVAFIALSAGRAVTDFVLYIPGVTAPVLAYLVFGTTRTFRDYAWSVLAPRWLQAKREARKQARKKPSVVIGARELAIISQEQANKAGRDLESGLRHYEVSVTAGRDRANSNAGRERSFSNAGRDRAYSNAGRMRGNSIRLQNLNSSHNHIVGAMKDKDSDEDEWPIMKHESIQVTTEIDRSSGHSSQWKDMMDKDRRI</sequence>
<dbReference type="OrthoDB" id="5287295at2759"/>
<proteinExistence type="predicted"/>
<feature type="transmembrane region" description="Helical" evidence="2">
    <location>
        <begin position="230"/>
        <end position="248"/>
    </location>
</feature>
<feature type="region of interest" description="Disordered" evidence="1">
    <location>
        <begin position="413"/>
        <end position="436"/>
    </location>
</feature>
<feature type="transmembrane region" description="Helical" evidence="2">
    <location>
        <begin position="193"/>
        <end position="210"/>
    </location>
</feature>
<evidence type="ECO:0000313" key="4">
    <source>
        <dbReference type="EMBL" id="CDP24772.1"/>
    </source>
</evidence>
<keyword evidence="2" id="KW-0812">Transmembrane</keyword>